<dbReference type="Proteomes" id="UP000600026">
    <property type="component" value="Unassembled WGS sequence"/>
</dbReference>
<proteinExistence type="predicted"/>
<comment type="caution">
    <text evidence="1">The sequence shown here is derived from an EMBL/GenBank/DDBJ whole genome shotgun (WGS) entry which is preliminary data.</text>
</comment>
<evidence type="ECO:0000313" key="2">
    <source>
        <dbReference type="Proteomes" id="UP000600026"/>
    </source>
</evidence>
<name>A0A919H974_9ACTN</name>
<organism evidence="1 2">
    <name type="scientific">Streptomyces xanthophaeus</name>
    <dbReference type="NCBI Taxonomy" id="67385"/>
    <lineage>
        <taxon>Bacteria</taxon>
        <taxon>Bacillati</taxon>
        <taxon>Actinomycetota</taxon>
        <taxon>Actinomycetes</taxon>
        <taxon>Kitasatosporales</taxon>
        <taxon>Streptomycetaceae</taxon>
        <taxon>Streptomyces</taxon>
    </lineage>
</organism>
<evidence type="ECO:0000313" key="1">
    <source>
        <dbReference type="EMBL" id="GHI89874.1"/>
    </source>
</evidence>
<sequence length="61" mass="6871">MAQQTLIERLLDVLARLIGQRTVRCPDPSCGVRIRYRNVTPDEAKRLGAMATDHGRHNSGR</sequence>
<reference evidence="1" key="1">
    <citation type="submission" date="2020-09" db="EMBL/GenBank/DDBJ databases">
        <title>Whole genome shotgun sequence of Streptomyces xanthophaeus NBRC 12829.</title>
        <authorList>
            <person name="Komaki H."/>
            <person name="Tamura T."/>
        </authorList>
    </citation>
    <scope>NUCLEOTIDE SEQUENCE</scope>
    <source>
        <strain evidence="1">NBRC 12829</strain>
    </source>
</reference>
<gene>
    <name evidence="1" type="ORF">Sxan_72380</name>
</gene>
<protein>
    <submittedName>
        <fullName evidence="1">Uncharacterized protein</fullName>
    </submittedName>
</protein>
<keyword evidence="2" id="KW-1185">Reference proteome</keyword>
<accession>A0A919H974</accession>
<dbReference type="OrthoDB" id="4249350at2"/>
<dbReference type="RefSeq" id="WP_031150699.1">
    <property type="nucleotide sequence ID" value="NZ_BNEE01000006.1"/>
</dbReference>
<dbReference type="AlphaFoldDB" id="A0A919H974"/>
<dbReference type="EMBL" id="BNEE01000006">
    <property type="protein sequence ID" value="GHI89874.1"/>
    <property type="molecule type" value="Genomic_DNA"/>
</dbReference>